<keyword evidence="4 6" id="KW-0694">RNA-binding</keyword>
<dbReference type="GO" id="GO:0000178">
    <property type="term" value="C:exosome (RNase complex)"/>
    <property type="evidence" value="ECO:0007669"/>
    <property type="project" value="TreeGrafter"/>
</dbReference>
<keyword evidence="3 6" id="KW-0698">rRNA processing</keyword>
<feature type="compositionally biased region" description="Polar residues" evidence="7">
    <location>
        <begin position="165"/>
        <end position="174"/>
    </location>
</feature>
<evidence type="ECO:0000313" key="9">
    <source>
        <dbReference type="Proteomes" id="UP000799778"/>
    </source>
</evidence>
<evidence type="ECO:0000256" key="1">
    <source>
        <dbReference type="ARBA" id="ARBA00004123"/>
    </source>
</evidence>
<feature type="compositionally biased region" description="Basic and acidic residues" evidence="7">
    <location>
        <begin position="219"/>
        <end position="237"/>
    </location>
</feature>
<feature type="compositionally biased region" description="Basic and acidic residues" evidence="7">
    <location>
        <begin position="268"/>
        <end position="279"/>
    </location>
</feature>
<dbReference type="GeneID" id="54284061"/>
<comment type="subcellular location">
    <subcellularLocation>
        <location evidence="1 6">Nucleus</location>
    </subcellularLocation>
</comment>
<dbReference type="Proteomes" id="UP000799778">
    <property type="component" value="Unassembled WGS sequence"/>
</dbReference>
<evidence type="ECO:0000256" key="6">
    <source>
        <dbReference type="RuleBase" id="RU368003"/>
    </source>
</evidence>
<accession>A0A6A5Y7P6</accession>
<reference evidence="8" key="1">
    <citation type="journal article" date="2020" name="Stud. Mycol.">
        <title>101 Dothideomycetes genomes: a test case for predicting lifestyles and emergence of pathogens.</title>
        <authorList>
            <person name="Haridas S."/>
            <person name="Albert R."/>
            <person name="Binder M."/>
            <person name="Bloem J."/>
            <person name="Labutti K."/>
            <person name="Salamov A."/>
            <person name="Andreopoulos B."/>
            <person name="Baker S."/>
            <person name="Barry K."/>
            <person name="Bills G."/>
            <person name="Bluhm B."/>
            <person name="Cannon C."/>
            <person name="Castanera R."/>
            <person name="Culley D."/>
            <person name="Daum C."/>
            <person name="Ezra D."/>
            <person name="Gonzalez J."/>
            <person name="Henrissat B."/>
            <person name="Kuo A."/>
            <person name="Liang C."/>
            <person name="Lipzen A."/>
            <person name="Lutzoni F."/>
            <person name="Magnuson J."/>
            <person name="Mondo S."/>
            <person name="Nolan M."/>
            <person name="Ohm R."/>
            <person name="Pangilinan J."/>
            <person name="Park H.-J."/>
            <person name="Ramirez L."/>
            <person name="Alfaro M."/>
            <person name="Sun H."/>
            <person name="Tritt A."/>
            <person name="Yoshinaga Y."/>
            <person name="Zwiers L.-H."/>
            <person name="Turgeon B."/>
            <person name="Goodwin S."/>
            <person name="Spatafora J."/>
            <person name="Crous P."/>
            <person name="Grigoriev I."/>
        </authorList>
    </citation>
    <scope>NUCLEOTIDE SEQUENCE</scope>
    <source>
        <strain evidence="8">CBS 175.79</strain>
    </source>
</reference>
<name>A0A6A5Y7P6_9PLEO</name>
<dbReference type="RefSeq" id="XP_033389931.1">
    <property type="nucleotide sequence ID" value="XM_033526664.1"/>
</dbReference>
<dbReference type="GO" id="GO:0003723">
    <property type="term" value="F:RNA binding"/>
    <property type="evidence" value="ECO:0007669"/>
    <property type="project" value="UniProtKB-UniRule"/>
</dbReference>
<evidence type="ECO:0000313" key="8">
    <source>
        <dbReference type="EMBL" id="KAF2021592.1"/>
    </source>
</evidence>
<dbReference type="GO" id="GO:0010468">
    <property type="term" value="P:regulation of gene expression"/>
    <property type="evidence" value="ECO:0007669"/>
    <property type="project" value="TreeGrafter"/>
</dbReference>
<dbReference type="OrthoDB" id="1421013at2759"/>
<evidence type="ECO:0000256" key="7">
    <source>
        <dbReference type="SAM" id="MobiDB-lite"/>
    </source>
</evidence>
<dbReference type="PANTHER" id="PTHR15341">
    <property type="entry name" value="SUN-COR STEROID HORMONE RECEPTOR CO-REPRESSOR"/>
    <property type="match status" value="1"/>
</dbReference>
<dbReference type="PANTHER" id="PTHR15341:SF3">
    <property type="entry name" value="NUCLEAR NUCLEIC ACID-BINDING PROTEIN C1D"/>
    <property type="match status" value="1"/>
</dbReference>
<keyword evidence="5 6" id="KW-0539">Nucleus</keyword>
<evidence type="ECO:0000256" key="3">
    <source>
        <dbReference type="ARBA" id="ARBA00022552"/>
    </source>
</evidence>
<evidence type="ECO:0000256" key="5">
    <source>
        <dbReference type="ARBA" id="ARBA00023242"/>
    </source>
</evidence>
<dbReference type="GO" id="GO:0000460">
    <property type="term" value="P:maturation of 5.8S rRNA"/>
    <property type="evidence" value="ECO:0007669"/>
    <property type="project" value="TreeGrafter"/>
</dbReference>
<dbReference type="Pfam" id="PF04000">
    <property type="entry name" value="Sas10_Utp3"/>
    <property type="match status" value="1"/>
</dbReference>
<proteinExistence type="inferred from homology"/>
<feature type="compositionally biased region" description="Basic residues" evidence="7">
    <location>
        <begin position="294"/>
        <end position="304"/>
    </location>
</feature>
<dbReference type="AlphaFoldDB" id="A0A6A5Y7P6"/>
<gene>
    <name evidence="8" type="ORF">BU24DRAFT_417224</name>
</gene>
<feature type="region of interest" description="Disordered" evidence="7">
    <location>
        <begin position="156"/>
        <end position="304"/>
    </location>
</feature>
<feature type="compositionally biased region" description="Basic and acidic residues" evidence="7">
    <location>
        <begin position="246"/>
        <end position="255"/>
    </location>
</feature>
<comment type="function">
    <text evidence="6">Required for exosome-dependent processing of pre-rRNA and small nucleolar RNA (snRNA) precursors. Involved in processing of 35S pre-rRNA at the A0, A1 and A2 sites.</text>
</comment>
<sequence length="304" mass="33147">MDINDQIEDLEANIDELSEALIPLLNNPLATTISTLPLLDKAKLYVLLSYSIESLLFSTLQISGENAREHAVFAELARLKGYFQKIKDAELGSEPKTRLDKGAAARFIKHGLAGNDRYDKERAERIAKEKAKVALMKAKGKHTKFEDAAENRVNDTIEVKGRGLDQSSSGLVSETTDHPSEEPAGTSPGMPKRASATGINDSSPQNDAGFTPYVSKSAKKQEAKEARKVGRTAEKKARQAQRREKKQQQRLERARGGGAGGQGEEQIIPERGHAPKSHSEAFNALLDGTFKGKATSKGKKARKS</sequence>
<evidence type="ECO:0000256" key="4">
    <source>
        <dbReference type="ARBA" id="ARBA00022884"/>
    </source>
</evidence>
<dbReference type="InterPro" id="IPR007146">
    <property type="entry name" value="Sas10/Utp3/C1D"/>
</dbReference>
<keyword evidence="9" id="KW-1185">Reference proteome</keyword>
<dbReference type="GO" id="GO:0005730">
    <property type="term" value="C:nucleolus"/>
    <property type="evidence" value="ECO:0007669"/>
    <property type="project" value="TreeGrafter"/>
</dbReference>
<feature type="compositionally biased region" description="Polar residues" evidence="7">
    <location>
        <begin position="197"/>
        <end position="208"/>
    </location>
</feature>
<dbReference type="EMBL" id="ML978066">
    <property type="protein sequence ID" value="KAF2021592.1"/>
    <property type="molecule type" value="Genomic_DNA"/>
</dbReference>
<organism evidence="8 9">
    <name type="scientific">Aaosphaeria arxii CBS 175.79</name>
    <dbReference type="NCBI Taxonomy" id="1450172"/>
    <lineage>
        <taxon>Eukaryota</taxon>
        <taxon>Fungi</taxon>
        <taxon>Dikarya</taxon>
        <taxon>Ascomycota</taxon>
        <taxon>Pezizomycotina</taxon>
        <taxon>Dothideomycetes</taxon>
        <taxon>Pleosporomycetidae</taxon>
        <taxon>Pleosporales</taxon>
        <taxon>Pleosporales incertae sedis</taxon>
        <taxon>Aaosphaeria</taxon>
    </lineage>
</organism>
<evidence type="ECO:0000256" key="2">
    <source>
        <dbReference type="ARBA" id="ARBA00009154"/>
    </source>
</evidence>
<dbReference type="GO" id="GO:0003677">
    <property type="term" value="F:DNA binding"/>
    <property type="evidence" value="ECO:0007669"/>
    <property type="project" value="TreeGrafter"/>
</dbReference>
<comment type="similarity">
    <text evidence="2 6">Belongs to the C1D family.</text>
</comment>
<dbReference type="InterPro" id="IPR011082">
    <property type="entry name" value="Exosome-assoc_fac/DNA_repair"/>
</dbReference>
<protein>
    <recommendedName>
        <fullName evidence="6">Exosome complex protein</fullName>
    </recommendedName>
</protein>